<gene>
    <name evidence="2" type="primary">STK36</name>
    <name evidence="2" type="ORF">SNEC2469_LOCUS11206</name>
</gene>
<keyword evidence="3" id="KW-1185">Reference proteome</keyword>
<dbReference type="OrthoDB" id="10436697at2759"/>
<accession>A0A812QX58</accession>
<evidence type="ECO:0000313" key="3">
    <source>
        <dbReference type="Proteomes" id="UP000601435"/>
    </source>
</evidence>
<sequence>MDKHKINDRALLKRLNEEIMKKRDTKESVLLKLDELSRSQHNGKRDSGTQQRPASLNGPIGMIPMFRRRSRWSLR</sequence>
<organism evidence="2 3">
    <name type="scientific">Symbiodinium necroappetens</name>
    <dbReference type="NCBI Taxonomy" id="1628268"/>
    <lineage>
        <taxon>Eukaryota</taxon>
        <taxon>Sar</taxon>
        <taxon>Alveolata</taxon>
        <taxon>Dinophyceae</taxon>
        <taxon>Suessiales</taxon>
        <taxon>Symbiodiniaceae</taxon>
        <taxon>Symbiodinium</taxon>
    </lineage>
</organism>
<evidence type="ECO:0000313" key="2">
    <source>
        <dbReference type="EMBL" id="CAE7407953.1"/>
    </source>
</evidence>
<protein>
    <submittedName>
        <fullName evidence="2">STK36 protein</fullName>
    </submittedName>
</protein>
<reference evidence="2" key="1">
    <citation type="submission" date="2021-02" db="EMBL/GenBank/DDBJ databases">
        <authorList>
            <person name="Dougan E. K."/>
            <person name="Rhodes N."/>
            <person name="Thang M."/>
            <person name="Chan C."/>
        </authorList>
    </citation>
    <scope>NUCLEOTIDE SEQUENCE</scope>
</reference>
<evidence type="ECO:0000256" key="1">
    <source>
        <dbReference type="SAM" id="MobiDB-lite"/>
    </source>
</evidence>
<feature type="compositionally biased region" description="Basic residues" evidence="1">
    <location>
        <begin position="66"/>
        <end position="75"/>
    </location>
</feature>
<name>A0A812QX58_9DINO</name>
<proteinExistence type="predicted"/>
<feature type="compositionally biased region" description="Basic and acidic residues" evidence="1">
    <location>
        <begin position="32"/>
        <end position="47"/>
    </location>
</feature>
<comment type="caution">
    <text evidence="2">The sequence shown here is derived from an EMBL/GenBank/DDBJ whole genome shotgun (WGS) entry which is preliminary data.</text>
</comment>
<feature type="region of interest" description="Disordered" evidence="1">
    <location>
        <begin position="32"/>
        <end position="75"/>
    </location>
</feature>
<dbReference type="AlphaFoldDB" id="A0A812QX58"/>
<dbReference type="Proteomes" id="UP000601435">
    <property type="component" value="Unassembled WGS sequence"/>
</dbReference>
<dbReference type="EMBL" id="CAJNJA010017790">
    <property type="protein sequence ID" value="CAE7407953.1"/>
    <property type="molecule type" value="Genomic_DNA"/>
</dbReference>